<gene>
    <name evidence="3" type="ORF">V1264_005942</name>
</gene>
<organism evidence="3 4">
    <name type="scientific">Littorina saxatilis</name>
    <dbReference type="NCBI Taxonomy" id="31220"/>
    <lineage>
        <taxon>Eukaryota</taxon>
        <taxon>Metazoa</taxon>
        <taxon>Spiralia</taxon>
        <taxon>Lophotrochozoa</taxon>
        <taxon>Mollusca</taxon>
        <taxon>Gastropoda</taxon>
        <taxon>Caenogastropoda</taxon>
        <taxon>Littorinimorpha</taxon>
        <taxon>Littorinoidea</taxon>
        <taxon>Littorinidae</taxon>
        <taxon>Littorina</taxon>
    </lineage>
</organism>
<protein>
    <submittedName>
        <fullName evidence="3">Uncharacterized protein</fullName>
    </submittedName>
</protein>
<feature type="region of interest" description="Disordered" evidence="2">
    <location>
        <begin position="95"/>
        <end position="125"/>
    </location>
</feature>
<comment type="caution">
    <text evidence="3">The sequence shown here is derived from an EMBL/GenBank/DDBJ whole genome shotgun (WGS) entry which is preliminary data.</text>
</comment>
<evidence type="ECO:0000313" key="4">
    <source>
        <dbReference type="Proteomes" id="UP001374579"/>
    </source>
</evidence>
<evidence type="ECO:0000256" key="2">
    <source>
        <dbReference type="SAM" id="MobiDB-lite"/>
    </source>
</evidence>
<evidence type="ECO:0000313" key="3">
    <source>
        <dbReference type="EMBL" id="KAK7094367.1"/>
    </source>
</evidence>
<evidence type="ECO:0000256" key="1">
    <source>
        <dbReference type="SAM" id="Coils"/>
    </source>
</evidence>
<accession>A0AAN9G4D6</accession>
<feature type="compositionally biased region" description="Low complexity" evidence="2">
    <location>
        <begin position="108"/>
        <end position="125"/>
    </location>
</feature>
<proteinExistence type="predicted"/>
<sequence>MDAEEEEWRAKMAKDDDTFMPQLPELADFKFRSELIRLMGSDRILVSDSYWNTKLIKALRDDYERQLNDVEANLREVERKRMKKLLLKGFIHVPDDSRVSFKDGGPTSASSSRKPSTSRKTSASP</sequence>
<name>A0AAN9G4D6_9CAEN</name>
<keyword evidence="1" id="KW-0175">Coiled coil</keyword>
<dbReference type="Proteomes" id="UP001374579">
    <property type="component" value="Unassembled WGS sequence"/>
</dbReference>
<keyword evidence="4" id="KW-1185">Reference proteome</keyword>
<reference evidence="3 4" key="1">
    <citation type="submission" date="2024-02" db="EMBL/GenBank/DDBJ databases">
        <title>Chromosome-scale genome assembly of the rough periwinkle Littorina saxatilis.</title>
        <authorList>
            <person name="De Jode A."/>
            <person name="Faria R."/>
            <person name="Formenti G."/>
            <person name="Sims Y."/>
            <person name="Smith T.P."/>
            <person name="Tracey A."/>
            <person name="Wood J.M.D."/>
            <person name="Zagrodzka Z.B."/>
            <person name="Johannesson K."/>
            <person name="Butlin R.K."/>
            <person name="Leder E.H."/>
        </authorList>
    </citation>
    <scope>NUCLEOTIDE SEQUENCE [LARGE SCALE GENOMIC DNA]</scope>
    <source>
        <strain evidence="3">Snail1</strain>
        <tissue evidence="3">Muscle</tissue>
    </source>
</reference>
<feature type="coiled-coil region" evidence="1">
    <location>
        <begin position="53"/>
        <end position="80"/>
    </location>
</feature>
<dbReference type="EMBL" id="JBAMIC010000018">
    <property type="protein sequence ID" value="KAK7094367.1"/>
    <property type="molecule type" value="Genomic_DNA"/>
</dbReference>
<dbReference type="AlphaFoldDB" id="A0AAN9G4D6"/>